<dbReference type="Proteomes" id="UP001168528">
    <property type="component" value="Unassembled WGS sequence"/>
</dbReference>
<evidence type="ECO:0000313" key="1">
    <source>
        <dbReference type="EMBL" id="MDO1447910.1"/>
    </source>
</evidence>
<gene>
    <name evidence="1" type="ORF">Q0590_16685</name>
</gene>
<organism evidence="1 2">
    <name type="scientific">Rhodocytophaga aerolata</name>
    <dbReference type="NCBI Taxonomy" id="455078"/>
    <lineage>
        <taxon>Bacteria</taxon>
        <taxon>Pseudomonadati</taxon>
        <taxon>Bacteroidota</taxon>
        <taxon>Cytophagia</taxon>
        <taxon>Cytophagales</taxon>
        <taxon>Rhodocytophagaceae</taxon>
        <taxon>Rhodocytophaga</taxon>
    </lineage>
</organism>
<reference evidence="1" key="1">
    <citation type="submission" date="2023-07" db="EMBL/GenBank/DDBJ databases">
        <title>The genome sequence of Rhodocytophaga aerolata KACC 12507.</title>
        <authorList>
            <person name="Zhang X."/>
        </authorList>
    </citation>
    <scope>NUCLEOTIDE SEQUENCE</scope>
    <source>
        <strain evidence="1">KACC 12507</strain>
    </source>
</reference>
<keyword evidence="2" id="KW-1185">Reference proteome</keyword>
<dbReference type="InterPro" id="IPR023393">
    <property type="entry name" value="START-like_dom_sf"/>
</dbReference>
<dbReference type="SUPFAM" id="SSF55961">
    <property type="entry name" value="Bet v1-like"/>
    <property type="match status" value="1"/>
</dbReference>
<dbReference type="EMBL" id="JAUKPO010000009">
    <property type="protein sequence ID" value="MDO1447910.1"/>
    <property type="molecule type" value="Genomic_DNA"/>
</dbReference>
<dbReference type="CDD" id="cd07820">
    <property type="entry name" value="SRPBCC_3"/>
    <property type="match status" value="1"/>
</dbReference>
<comment type="caution">
    <text evidence="1">The sequence shown here is derived from an EMBL/GenBank/DDBJ whole genome shotgun (WGS) entry which is preliminary data.</text>
</comment>
<dbReference type="RefSeq" id="WP_302038715.1">
    <property type="nucleotide sequence ID" value="NZ_JAUKPO010000009.1"/>
</dbReference>
<sequence>MAVIELDTLINAPIERCFLLSLSVDVHTLSTAHTQERAVAGIMSGRMKLGDTVTWRARHFGIWQQLTSKITAYQYPTYFCDEMISGAFQSFRHEHHFIQQLAGTRMKDVFYFESPLGLLGKLANGLFLKSYMSTLLAQRNLVIKKVAEGNEWKKFT</sequence>
<proteinExistence type="predicted"/>
<accession>A0ABT8RB22</accession>
<dbReference type="Gene3D" id="3.30.530.20">
    <property type="match status" value="1"/>
</dbReference>
<evidence type="ECO:0000313" key="2">
    <source>
        <dbReference type="Proteomes" id="UP001168528"/>
    </source>
</evidence>
<name>A0ABT8RB22_9BACT</name>
<protein>
    <submittedName>
        <fullName evidence="1">SRPBCC family protein</fullName>
    </submittedName>
</protein>